<evidence type="ECO:0000313" key="3">
    <source>
        <dbReference type="Proteomes" id="UP000824120"/>
    </source>
</evidence>
<dbReference type="OrthoDB" id="3248508at2759"/>
<protein>
    <recommendedName>
        <fullName evidence="1">Replication protein A 70 kDa DNA-binding subunit B/D first OB fold domain-containing protein</fullName>
    </recommendedName>
</protein>
<dbReference type="Gene3D" id="2.40.50.140">
    <property type="entry name" value="Nucleic acid-binding proteins"/>
    <property type="match status" value="2"/>
</dbReference>
<dbReference type="InterPro" id="IPR012340">
    <property type="entry name" value="NA-bd_OB-fold"/>
</dbReference>
<organism evidence="2 3">
    <name type="scientific">Solanum commersonii</name>
    <name type="common">Commerson's wild potato</name>
    <name type="synonym">Commerson's nightshade</name>
    <dbReference type="NCBI Taxonomy" id="4109"/>
    <lineage>
        <taxon>Eukaryota</taxon>
        <taxon>Viridiplantae</taxon>
        <taxon>Streptophyta</taxon>
        <taxon>Embryophyta</taxon>
        <taxon>Tracheophyta</taxon>
        <taxon>Spermatophyta</taxon>
        <taxon>Magnoliopsida</taxon>
        <taxon>eudicotyledons</taxon>
        <taxon>Gunneridae</taxon>
        <taxon>Pentapetalae</taxon>
        <taxon>asterids</taxon>
        <taxon>lamiids</taxon>
        <taxon>Solanales</taxon>
        <taxon>Solanaceae</taxon>
        <taxon>Solanoideae</taxon>
        <taxon>Solaneae</taxon>
        <taxon>Solanum</taxon>
    </lineage>
</organism>
<comment type="caution">
    <text evidence="2">The sequence shown here is derived from an EMBL/GenBank/DDBJ whole genome shotgun (WGS) entry which is preliminary data.</text>
</comment>
<proteinExistence type="predicted"/>
<reference evidence="2 3" key="1">
    <citation type="submission" date="2020-09" db="EMBL/GenBank/DDBJ databases">
        <title>De no assembly of potato wild relative species, Solanum commersonii.</title>
        <authorList>
            <person name="Cho K."/>
        </authorList>
    </citation>
    <scope>NUCLEOTIDE SEQUENCE [LARGE SCALE GENOMIC DNA]</scope>
    <source>
        <strain evidence="2">LZ3.2</strain>
        <tissue evidence="2">Leaf</tissue>
    </source>
</reference>
<dbReference type="SUPFAM" id="SSF50249">
    <property type="entry name" value="Nucleic acid-binding proteins"/>
    <property type="match status" value="1"/>
</dbReference>
<accession>A0A9J5WMN5</accession>
<keyword evidence="3" id="KW-1185">Reference proteome</keyword>
<feature type="non-terminal residue" evidence="2">
    <location>
        <position position="1"/>
    </location>
</feature>
<gene>
    <name evidence="2" type="ORF">H5410_056747</name>
</gene>
<evidence type="ECO:0000313" key="2">
    <source>
        <dbReference type="EMBL" id="KAG5576613.1"/>
    </source>
</evidence>
<sequence>MRVLVIRRRFVIPYKNSRHEGSFRMIILVDEEGTKIQATLFNKLIKLWKDSLKLNKSYYTVKGRLDHANPNYSFVHKEVELAFTDSTIIKKTEHEVPIDKFSYGFSSLEHADKLPNGAILGNYPHDLALIFLPHYVIVMNNRHDLFPDLICILVSVNPLIENENSKRRKIVVTNELMEHIIVTLWKDFTRNEVAFLEKLQDDKPILALCDVRVSIYKGIDIVLPIWDLYYSYEQRLDQSNVPKSRRPSSLCEIIKADNKDSTITPTKVMRRAIEVPLDHILDGLLADSQVDTNLYMNSLLIKFISMFNVYSPIWYIGDLLDCMYKFKAAIEDILNKDDP</sequence>
<dbReference type="Pfam" id="PF02721">
    <property type="entry name" value="DUF223"/>
    <property type="match status" value="1"/>
</dbReference>
<name>A0A9J5WMN5_SOLCO</name>
<dbReference type="InterPro" id="IPR003871">
    <property type="entry name" value="RFA1B/D_OB_1st"/>
</dbReference>
<dbReference type="AlphaFoldDB" id="A0A9J5WMN5"/>
<dbReference type="EMBL" id="JACXVP010000011">
    <property type="protein sequence ID" value="KAG5576613.1"/>
    <property type="molecule type" value="Genomic_DNA"/>
</dbReference>
<dbReference type="Proteomes" id="UP000824120">
    <property type="component" value="Chromosome 11"/>
</dbReference>
<evidence type="ECO:0000259" key="1">
    <source>
        <dbReference type="Pfam" id="PF02721"/>
    </source>
</evidence>
<feature type="domain" description="Replication protein A 70 kDa DNA-binding subunit B/D first OB fold" evidence="1">
    <location>
        <begin position="11"/>
        <end position="91"/>
    </location>
</feature>